<gene>
    <name evidence="1" type="ORF">ALGA_4071</name>
</gene>
<proteinExistence type="predicted"/>
<evidence type="ECO:0000313" key="1">
    <source>
        <dbReference type="EMBL" id="BAX82362.1"/>
    </source>
</evidence>
<organism evidence="1 2">
    <name type="scientific">Labilibaculum antarcticum</name>
    <dbReference type="NCBI Taxonomy" id="1717717"/>
    <lineage>
        <taxon>Bacteria</taxon>
        <taxon>Pseudomonadati</taxon>
        <taxon>Bacteroidota</taxon>
        <taxon>Bacteroidia</taxon>
        <taxon>Marinilabiliales</taxon>
        <taxon>Marinifilaceae</taxon>
        <taxon>Labilibaculum</taxon>
    </lineage>
</organism>
<reference evidence="2" key="2">
    <citation type="journal article" date="2020" name="Antonie Van Leeuwenhoek">
        <title>Labilibaculum antarcticum sp. nov., a novel facultative anaerobic, psychrotorelant bacterium isolated from marine sediment of Antarctica.</title>
        <authorList>
            <person name="Watanabe M."/>
            <person name="Kojima H."/>
            <person name="Fukui M."/>
        </authorList>
    </citation>
    <scope>NUCLEOTIDE SEQUENCE [LARGE SCALE GENOMIC DNA]</scope>
    <source>
        <strain evidence="2">SPP2</strain>
    </source>
</reference>
<dbReference type="Proteomes" id="UP000218267">
    <property type="component" value="Chromosome"/>
</dbReference>
<dbReference type="AlphaFoldDB" id="A0A1Y1CQZ4"/>
<sequence>MDYNELDSFLNSVDIPEIKTKPKTFLGIARQPHYENVLSNLYAFYFDVNEEHGLKDLFIASLSQLIEESEIGKGKEIVFDDGFDIETESATNDGGRIDLLLSNDSHAIIIENKVYHGLINDLDDYWESIESSLEENKIGIVLSLYKIKQINHPHFINITHLDFFKCVMVNSGKYLLNANDKYLVYLKDLYQNIINLSTNTMEKKDLEFYFDNNQKINELLELNDSIRIHIAEEVEKGIGLLDYEFYIARRSECDTRRFISTKCDKLSIMISTEHLYTNVNAIGILVEVKGDAINACENLKKEYFTKEEFESSMDIDYKGRDDEGVFQLAGQWEYPITTEQISNLSQFIVDTIEKDHLLPIFNKLEDFFVKEEAKEELVEIA</sequence>
<dbReference type="InterPro" id="IPR029470">
    <property type="entry name" value="PDDEXK_4"/>
</dbReference>
<accession>A0A1Y1CQZ4</accession>
<dbReference type="OrthoDB" id="1099676at2"/>
<evidence type="ECO:0008006" key="3">
    <source>
        <dbReference type="Google" id="ProtNLM"/>
    </source>
</evidence>
<dbReference type="EMBL" id="AP018042">
    <property type="protein sequence ID" value="BAX82362.1"/>
    <property type="molecule type" value="Genomic_DNA"/>
</dbReference>
<keyword evidence="2" id="KW-1185">Reference proteome</keyword>
<dbReference type="RefSeq" id="WP_096432602.1">
    <property type="nucleotide sequence ID" value="NZ_AP018042.1"/>
</dbReference>
<protein>
    <recommendedName>
        <fullName evidence="3">PD-(D/E)XK nuclease superfamily protein</fullName>
    </recommendedName>
</protein>
<reference evidence="1 2" key="1">
    <citation type="journal article" date="2018" name="Mar. Genomics">
        <title>Complete genome sequence of Marinifilaceae bacterium strain SPP2, isolated from the Antarctic marine sediment.</title>
        <authorList>
            <person name="Watanabe M."/>
            <person name="Kojima H."/>
            <person name="Fukui M."/>
        </authorList>
    </citation>
    <scope>NUCLEOTIDE SEQUENCE [LARGE SCALE GENOMIC DNA]</scope>
    <source>
        <strain evidence="1 2">SPP2</strain>
    </source>
</reference>
<dbReference type="Pfam" id="PF14281">
    <property type="entry name" value="PDDEXK_4"/>
    <property type="match status" value="1"/>
</dbReference>
<evidence type="ECO:0000313" key="2">
    <source>
        <dbReference type="Proteomes" id="UP000218267"/>
    </source>
</evidence>
<name>A0A1Y1CQZ4_9BACT</name>
<dbReference type="KEGG" id="mbas:ALGA_4071"/>